<keyword evidence="4 6" id="KW-0378">Hydrolase</keyword>
<keyword evidence="6" id="KW-0007">Acetylation</keyword>
<comment type="subunit">
    <text evidence="2 6">Homotetramer.</text>
</comment>
<dbReference type="GO" id="GO:0004359">
    <property type="term" value="F:glutaminase activity"/>
    <property type="evidence" value="ECO:0007669"/>
    <property type="project" value="UniProtKB-UniRule"/>
</dbReference>
<dbReference type="PANTHER" id="PTHR12544">
    <property type="entry name" value="GLUTAMINASE"/>
    <property type="match status" value="1"/>
</dbReference>
<feature type="binding site" evidence="6">
    <location>
        <position position="71"/>
    </location>
    <ligand>
        <name>substrate</name>
    </ligand>
</feature>
<dbReference type="FunFam" id="3.40.710.10:FF:000005">
    <property type="entry name" value="Glutaminase"/>
    <property type="match status" value="1"/>
</dbReference>
<dbReference type="Proteomes" id="UP000286976">
    <property type="component" value="Unassembled WGS sequence"/>
</dbReference>
<dbReference type="GO" id="GO:0006537">
    <property type="term" value="P:glutamate biosynthetic process"/>
    <property type="evidence" value="ECO:0007669"/>
    <property type="project" value="TreeGrafter"/>
</dbReference>
<name>A0A432X7G5_9GAMM</name>
<dbReference type="AlphaFoldDB" id="A0A432X7G5"/>
<dbReference type="Gene3D" id="3.40.710.10">
    <property type="entry name" value="DD-peptidase/beta-lactamase superfamily"/>
    <property type="match status" value="1"/>
</dbReference>
<dbReference type="Pfam" id="PF04960">
    <property type="entry name" value="Glutaminase"/>
    <property type="match status" value="1"/>
</dbReference>
<evidence type="ECO:0000313" key="8">
    <source>
        <dbReference type="Proteomes" id="UP000286976"/>
    </source>
</evidence>
<sequence length="313" mass="33995">MEGIPLPPKHTGELLKDVVAQARALPNEGAVADYIPALAKVDPNYLGLAVVELDGQVHTAGDAHVPFSIQSISKVFGLTLAMERMGDSLWERVRMEPSGQAFNSIMQLEWEHGIPRNPFINAGAIVVADTLVCRYSASRTAFTQFVQSLAQNESIQVNEQVWDSEREHGARNAALAYLMKSFGNIKASVEHVLDHYFYQCSLDMSCVDLARALGFLANRGVQPGTDEVVCDPRSTHRINAMMSTSGMYDQSGEFAFSVGLPAKGGVGGGLVAVVPDYGVICAWSPRLNPYGNSHRGMFMVRTLAEELGLSVYS</sequence>
<dbReference type="NCBIfam" id="NF002132">
    <property type="entry name" value="PRK00971.1-1"/>
    <property type="match status" value="1"/>
</dbReference>
<dbReference type="PANTHER" id="PTHR12544:SF29">
    <property type="entry name" value="GLUTAMINASE"/>
    <property type="match status" value="1"/>
</dbReference>
<dbReference type="HAMAP" id="MF_00313">
    <property type="entry name" value="Glutaminase"/>
    <property type="match status" value="1"/>
</dbReference>
<dbReference type="NCBIfam" id="TIGR03814">
    <property type="entry name" value="Gln_ase"/>
    <property type="match status" value="1"/>
</dbReference>
<feature type="binding site" evidence="6">
    <location>
        <position position="165"/>
    </location>
    <ligand>
        <name>substrate</name>
    </ligand>
</feature>
<dbReference type="EC" id="3.5.1.2" evidence="3 6"/>
<reference evidence="7 8" key="1">
    <citation type="journal article" date="2011" name="Front. Microbiol.">
        <title>Genomic signatures of strain selection and enhancement in Bacillus atrophaeus var. globigii, a historical biowarfare simulant.</title>
        <authorList>
            <person name="Gibbons H.S."/>
            <person name="Broomall S.M."/>
            <person name="McNew L.A."/>
            <person name="Daligault H."/>
            <person name="Chapman C."/>
            <person name="Bruce D."/>
            <person name="Karavis M."/>
            <person name="Krepps M."/>
            <person name="McGregor P.A."/>
            <person name="Hong C."/>
            <person name="Park K.H."/>
            <person name="Akmal A."/>
            <person name="Feldman A."/>
            <person name="Lin J.S."/>
            <person name="Chang W.E."/>
            <person name="Higgs B.W."/>
            <person name="Demirev P."/>
            <person name="Lindquist J."/>
            <person name="Liem A."/>
            <person name="Fochler E."/>
            <person name="Read T.D."/>
            <person name="Tapia R."/>
            <person name="Johnson S."/>
            <person name="Bishop-Lilly K.A."/>
            <person name="Detter C."/>
            <person name="Han C."/>
            <person name="Sozhamannan S."/>
            <person name="Rosenzweig C.N."/>
            <person name="Skowronski E.W."/>
        </authorList>
    </citation>
    <scope>NUCLEOTIDE SEQUENCE [LARGE SCALE GENOMIC DNA]</scope>
    <source>
        <strain evidence="7 8">AIT1</strain>
    </source>
</reference>
<feature type="binding site" evidence="6">
    <location>
        <position position="172"/>
    </location>
    <ligand>
        <name>substrate</name>
    </ligand>
</feature>
<feature type="binding site" evidence="6">
    <location>
        <position position="121"/>
    </location>
    <ligand>
        <name>substrate</name>
    </ligand>
</feature>
<comment type="catalytic activity">
    <reaction evidence="5 6">
        <text>L-glutamine + H2O = L-glutamate + NH4(+)</text>
        <dbReference type="Rhea" id="RHEA:15889"/>
        <dbReference type="ChEBI" id="CHEBI:15377"/>
        <dbReference type="ChEBI" id="CHEBI:28938"/>
        <dbReference type="ChEBI" id="CHEBI:29985"/>
        <dbReference type="ChEBI" id="CHEBI:58359"/>
        <dbReference type="EC" id="3.5.1.2"/>
    </reaction>
</comment>
<feature type="binding site" evidence="6">
    <location>
        <position position="266"/>
    </location>
    <ligand>
        <name>substrate</name>
    </ligand>
</feature>
<keyword evidence="8" id="KW-1185">Reference proteome</keyword>
<comment type="caution">
    <text evidence="7">The sequence shown here is derived from an EMBL/GenBank/DDBJ whole genome shotgun (WGS) entry which is preliminary data.</text>
</comment>
<evidence type="ECO:0000256" key="6">
    <source>
        <dbReference type="HAMAP-Rule" id="MF_00313"/>
    </source>
</evidence>
<evidence type="ECO:0000256" key="1">
    <source>
        <dbReference type="ARBA" id="ARBA00011076"/>
    </source>
</evidence>
<dbReference type="InterPro" id="IPR012338">
    <property type="entry name" value="Beta-lactam/transpept-like"/>
</dbReference>
<dbReference type="SUPFAM" id="SSF56601">
    <property type="entry name" value="beta-lactamase/transpeptidase-like"/>
    <property type="match status" value="1"/>
</dbReference>
<comment type="similarity">
    <text evidence="1 6">Belongs to the glutaminase family.</text>
</comment>
<dbReference type="RefSeq" id="WP_126757023.1">
    <property type="nucleotide sequence ID" value="NZ_PIPQ01000002.1"/>
</dbReference>
<evidence type="ECO:0000256" key="2">
    <source>
        <dbReference type="ARBA" id="ARBA00011881"/>
    </source>
</evidence>
<organism evidence="7 8">
    <name type="scientific">Aliidiomarina taiwanensis</name>
    <dbReference type="NCBI Taxonomy" id="946228"/>
    <lineage>
        <taxon>Bacteria</taxon>
        <taxon>Pseudomonadati</taxon>
        <taxon>Pseudomonadota</taxon>
        <taxon>Gammaproteobacteria</taxon>
        <taxon>Alteromonadales</taxon>
        <taxon>Idiomarinaceae</taxon>
        <taxon>Aliidiomarina</taxon>
    </lineage>
</organism>
<feature type="binding site" evidence="6">
    <location>
        <position position="248"/>
    </location>
    <ligand>
        <name>substrate</name>
    </ligand>
</feature>
<protein>
    <recommendedName>
        <fullName evidence="3 6">Glutaminase</fullName>
        <ecNumber evidence="3 6">3.5.1.2</ecNumber>
    </recommendedName>
</protein>
<dbReference type="GO" id="GO:0006543">
    <property type="term" value="P:L-glutamine catabolic process"/>
    <property type="evidence" value="ECO:0007669"/>
    <property type="project" value="TreeGrafter"/>
</dbReference>
<evidence type="ECO:0000256" key="4">
    <source>
        <dbReference type="ARBA" id="ARBA00022801"/>
    </source>
</evidence>
<feature type="binding site" evidence="6">
    <location>
        <position position="196"/>
    </location>
    <ligand>
        <name>substrate</name>
    </ligand>
</feature>
<proteinExistence type="inferred from homology"/>
<dbReference type="NCBIfam" id="NF002133">
    <property type="entry name" value="PRK00971.1-2"/>
    <property type="match status" value="1"/>
</dbReference>
<accession>A0A432X7G5</accession>
<evidence type="ECO:0000256" key="5">
    <source>
        <dbReference type="ARBA" id="ARBA00049534"/>
    </source>
</evidence>
<evidence type="ECO:0000256" key="3">
    <source>
        <dbReference type="ARBA" id="ARBA00012918"/>
    </source>
</evidence>
<evidence type="ECO:0000313" key="7">
    <source>
        <dbReference type="EMBL" id="RUO42809.1"/>
    </source>
</evidence>
<dbReference type="OrthoDB" id="9788822at2"/>
<dbReference type="EMBL" id="PIPQ01000002">
    <property type="protein sequence ID" value="RUO42809.1"/>
    <property type="molecule type" value="Genomic_DNA"/>
</dbReference>
<gene>
    <name evidence="6" type="primary">glsA</name>
    <name evidence="7" type="ORF">CWE15_05235</name>
</gene>
<dbReference type="InterPro" id="IPR015868">
    <property type="entry name" value="Glutaminase"/>
</dbReference>